<dbReference type="SUPFAM" id="SSF50494">
    <property type="entry name" value="Trypsin-like serine proteases"/>
    <property type="match status" value="1"/>
</dbReference>
<protein>
    <recommendedName>
        <fullName evidence="3">Peptidase S1 domain-containing protein</fullName>
    </recommendedName>
</protein>
<dbReference type="GO" id="GO:0004252">
    <property type="term" value="F:serine-type endopeptidase activity"/>
    <property type="evidence" value="ECO:0007669"/>
    <property type="project" value="InterPro"/>
</dbReference>
<dbReference type="AlphaFoldDB" id="A0A5C2SC59"/>
<evidence type="ECO:0000313" key="2">
    <source>
        <dbReference type="Proteomes" id="UP000313359"/>
    </source>
</evidence>
<gene>
    <name evidence="1" type="ORF">L227DRAFT_592936</name>
</gene>
<dbReference type="Gene3D" id="2.40.10.10">
    <property type="entry name" value="Trypsin-like serine proteases"/>
    <property type="match status" value="1"/>
</dbReference>
<reference evidence="1" key="1">
    <citation type="journal article" date="2018" name="Genome Biol. Evol.">
        <title>Genomics and development of Lentinus tigrinus, a white-rot wood-decaying mushroom with dimorphic fruiting bodies.</title>
        <authorList>
            <person name="Wu B."/>
            <person name="Xu Z."/>
            <person name="Knudson A."/>
            <person name="Carlson A."/>
            <person name="Chen N."/>
            <person name="Kovaka S."/>
            <person name="LaButti K."/>
            <person name="Lipzen A."/>
            <person name="Pennachio C."/>
            <person name="Riley R."/>
            <person name="Schakwitz W."/>
            <person name="Umezawa K."/>
            <person name="Ohm R.A."/>
            <person name="Grigoriev I.V."/>
            <person name="Nagy L.G."/>
            <person name="Gibbons J."/>
            <person name="Hibbett D."/>
        </authorList>
    </citation>
    <scope>NUCLEOTIDE SEQUENCE [LARGE SCALE GENOMIC DNA]</scope>
    <source>
        <strain evidence="1">ALCF2SS1-6</strain>
    </source>
</reference>
<name>A0A5C2SC59_9APHY</name>
<evidence type="ECO:0000313" key="1">
    <source>
        <dbReference type="EMBL" id="RPD61405.1"/>
    </source>
</evidence>
<dbReference type="Pfam" id="PF05579">
    <property type="entry name" value="Peptidase_S32"/>
    <property type="match status" value="1"/>
</dbReference>
<dbReference type="InterPro" id="IPR009003">
    <property type="entry name" value="Peptidase_S1_PA"/>
</dbReference>
<sequence length="384" mass="43052">MRTSTSRCRRTLLRTQVPDGRAWHAYCYCGEGGRGRSGRVAFFFHENKDRDGHASARVLAVTNCHVTLRKNTAVPYQYNDAGAPRRHVRLAGFRRFRRGLDEITSATAAHATKAVLLTRDIIDLHSKLHSEDAEEAEEATAAITIKHAQLEQETRNIAALEHFHDEVCKQWANIKHRDIGYVDWAPRIAVDVDDRSYTKDIGTLEVDAERFRAQFKGNVVDLGAKYTSHELANKFYSDSNRRTAFKFPANGQLRIHGCRTPEDLANPDTYDSNGEPCVVVMKDGNTSDLTVGRYAGLEAYTCDNLGVESIELAIYNYDKQSGSFSAKGDSGSLVFDGQGRMVGILHSGLAQSGSNYVTYATPAWWVIEQLKLQYPHADFDRDHF</sequence>
<evidence type="ECO:0008006" key="3">
    <source>
        <dbReference type="Google" id="ProtNLM"/>
    </source>
</evidence>
<dbReference type="GO" id="GO:0019082">
    <property type="term" value="P:viral protein processing"/>
    <property type="evidence" value="ECO:0007669"/>
    <property type="project" value="InterPro"/>
</dbReference>
<dbReference type="Proteomes" id="UP000313359">
    <property type="component" value="Unassembled WGS sequence"/>
</dbReference>
<accession>A0A5C2SC59</accession>
<proteinExistence type="predicted"/>
<dbReference type="InterPro" id="IPR043504">
    <property type="entry name" value="Peptidase_S1_PA_chymotrypsin"/>
</dbReference>
<keyword evidence="2" id="KW-1185">Reference proteome</keyword>
<dbReference type="InterPro" id="IPR008760">
    <property type="entry name" value="EAV_peptidase_S32"/>
</dbReference>
<dbReference type="OrthoDB" id="5424209at2759"/>
<dbReference type="EMBL" id="ML122262">
    <property type="protein sequence ID" value="RPD61405.1"/>
    <property type="molecule type" value="Genomic_DNA"/>
</dbReference>
<organism evidence="1 2">
    <name type="scientific">Lentinus tigrinus ALCF2SS1-6</name>
    <dbReference type="NCBI Taxonomy" id="1328759"/>
    <lineage>
        <taxon>Eukaryota</taxon>
        <taxon>Fungi</taxon>
        <taxon>Dikarya</taxon>
        <taxon>Basidiomycota</taxon>
        <taxon>Agaricomycotina</taxon>
        <taxon>Agaricomycetes</taxon>
        <taxon>Polyporales</taxon>
        <taxon>Polyporaceae</taxon>
        <taxon>Lentinus</taxon>
    </lineage>
</organism>